<dbReference type="Pfam" id="PF00419">
    <property type="entry name" value="Fimbrial"/>
    <property type="match status" value="1"/>
</dbReference>
<keyword evidence="4" id="KW-0281">Fimbrium</keyword>
<feature type="signal peptide" evidence="6">
    <location>
        <begin position="1"/>
        <end position="24"/>
    </location>
</feature>
<feature type="region of interest" description="Disordered" evidence="5">
    <location>
        <begin position="335"/>
        <end position="355"/>
    </location>
</feature>
<dbReference type="RefSeq" id="WP_000924984.1">
    <property type="nucleotide sequence ID" value="NZ_CBKDEO010000009.1"/>
</dbReference>
<dbReference type="InterPro" id="IPR000259">
    <property type="entry name" value="Adhesion_dom_fimbrial"/>
</dbReference>
<dbReference type="GO" id="GO:0043709">
    <property type="term" value="P:cell adhesion involved in single-species biofilm formation"/>
    <property type="evidence" value="ECO:0007669"/>
    <property type="project" value="TreeGrafter"/>
</dbReference>
<evidence type="ECO:0000313" key="8">
    <source>
        <dbReference type="EMBL" id="PVI95247.1"/>
    </source>
</evidence>
<dbReference type="InterPro" id="IPR017014">
    <property type="entry name" value="Fimbrial-like_YadC"/>
</dbReference>
<dbReference type="PIRSF" id="PIRSF033053">
    <property type="entry name" value="UCP033503_fimbr"/>
    <property type="match status" value="1"/>
</dbReference>
<evidence type="ECO:0000256" key="2">
    <source>
        <dbReference type="ARBA" id="ARBA00006671"/>
    </source>
</evidence>
<evidence type="ECO:0000256" key="1">
    <source>
        <dbReference type="ARBA" id="ARBA00004561"/>
    </source>
</evidence>
<dbReference type="SUPFAM" id="SSF49401">
    <property type="entry name" value="Bacterial adhesins"/>
    <property type="match status" value="1"/>
</dbReference>
<evidence type="ECO:0000259" key="7">
    <source>
        <dbReference type="Pfam" id="PF00419"/>
    </source>
</evidence>
<comment type="caution">
    <text evidence="8">The sequence shown here is derived from an EMBL/GenBank/DDBJ whole genome shotgun (WGS) entry which is preliminary data.</text>
</comment>
<dbReference type="Gene3D" id="2.60.40.1090">
    <property type="entry name" value="Fimbrial-type adhesion domain"/>
    <property type="match status" value="1"/>
</dbReference>
<keyword evidence="3 6" id="KW-0732">Signal</keyword>
<comment type="similarity">
    <text evidence="2">Belongs to the fimbrial protein family.</text>
</comment>
<reference evidence="8 9" key="1">
    <citation type="submission" date="2018-04" db="EMBL/GenBank/DDBJ databases">
        <title>Serotype diversity and antimicrobial resistance among Salmonella enterica isolated from patients at an equine referral hospital.</title>
        <authorList>
            <person name="Leon I.M."/>
            <person name="Lawhon S.D."/>
            <person name="Norman K.N."/>
            <person name="Threadgill D.S."/>
            <person name="Ohta N."/>
            <person name="Vinasco J."/>
            <person name="Scott H.M."/>
        </authorList>
    </citation>
    <scope>NUCLEOTIDE SEQUENCE [LARGE SCALE GENOMIC DNA]</scope>
    <source>
        <strain evidence="8 9">235</strain>
    </source>
</reference>
<dbReference type="Proteomes" id="UP000245912">
    <property type="component" value="Unassembled WGS sequence"/>
</dbReference>
<gene>
    <name evidence="8" type="ORF">C4860_19200</name>
</gene>
<sequence length="391" mass="42569">MLLKNTTWFAAFFLMMAIMSNCYAINTTLVVGDYASSEHDGPSGDSVFTDNSHNFGQTIAIHKETALRQITVFNWSGIQYVMEMFCNGSGNHTYLQLTHNYISAGKSYNGHPLYKTSIPGFYFTIEMTFLQPAENMTSSTFWFDKTSTPITSEFTEFPSACSRTNVYSNLGKLMYGLKIYAYVDSDFAPTEAQLQSFTLSKNGDSDFYIDNPGSGLSNYKMKFNLAATGLKAVWPTCSASTISGTNVSGSTVKLGSFYPKQIMEGLSPTKFQINLSSCQYINNIEVKLASNNVGTKNTSLLTNNSTSNTKASGIGVLIEGLKSSSSAQMVLKPNDSSSIYKDTTNNTGDGSPVGSATKSLYFQATLKPDGDNPTINPGDFKATAQFSITYP</sequence>
<dbReference type="AlphaFoldDB" id="A0A2T8T0P9"/>
<feature type="domain" description="Fimbrial-type adhesion" evidence="7">
    <location>
        <begin position="236"/>
        <end position="390"/>
    </location>
</feature>
<proteinExistence type="inferred from homology"/>
<accession>A0A2T8T0P9</accession>
<protein>
    <submittedName>
        <fullName evidence="8">Fimbrial protein</fullName>
    </submittedName>
</protein>
<comment type="subcellular location">
    <subcellularLocation>
        <location evidence="1">Fimbrium</location>
    </subcellularLocation>
</comment>
<dbReference type="InterPro" id="IPR050263">
    <property type="entry name" value="Bact_Fimbrial_Adh_Pro"/>
</dbReference>
<evidence type="ECO:0000313" key="9">
    <source>
        <dbReference type="Proteomes" id="UP000245912"/>
    </source>
</evidence>
<evidence type="ECO:0000256" key="3">
    <source>
        <dbReference type="ARBA" id="ARBA00022729"/>
    </source>
</evidence>
<dbReference type="PANTHER" id="PTHR33420">
    <property type="entry name" value="FIMBRIAL SUBUNIT ELFA-RELATED"/>
    <property type="match status" value="1"/>
</dbReference>
<name>A0A2T8T0P9_SALER</name>
<feature type="chain" id="PRO_5030057469" evidence="6">
    <location>
        <begin position="25"/>
        <end position="391"/>
    </location>
</feature>
<dbReference type="EMBL" id="QDLQ01000015">
    <property type="protein sequence ID" value="PVI95247.1"/>
    <property type="molecule type" value="Genomic_DNA"/>
</dbReference>
<evidence type="ECO:0000256" key="5">
    <source>
        <dbReference type="SAM" id="MobiDB-lite"/>
    </source>
</evidence>
<dbReference type="GO" id="GO:0009289">
    <property type="term" value="C:pilus"/>
    <property type="evidence" value="ECO:0007669"/>
    <property type="project" value="UniProtKB-SubCell"/>
</dbReference>
<dbReference type="NCBIfam" id="NF007269">
    <property type="entry name" value="PRK09723.1-3"/>
    <property type="match status" value="1"/>
</dbReference>
<dbReference type="InterPro" id="IPR008966">
    <property type="entry name" value="Adhesion_dom_sf"/>
</dbReference>
<dbReference type="InterPro" id="IPR036937">
    <property type="entry name" value="Adhesion_dom_fimbrial_sf"/>
</dbReference>
<organism evidence="8 9">
    <name type="scientific">Salmonella enterica</name>
    <name type="common">Salmonella choleraesuis</name>
    <dbReference type="NCBI Taxonomy" id="28901"/>
    <lineage>
        <taxon>Bacteria</taxon>
        <taxon>Pseudomonadati</taxon>
        <taxon>Pseudomonadota</taxon>
        <taxon>Gammaproteobacteria</taxon>
        <taxon>Enterobacterales</taxon>
        <taxon>Enterobacteriaceae</taxon>
        <taxon>Salmonella</taxon>
    </lineage>
</organism>
<dbReference type="PANTHER" id="PTHR33420:SF12">
    <property type="entry name" value="FIMBRIN-LIKE PROTEIN FIMI-RELATED"/>
    <property type="match status" value="1"/>
</dbReference>
<evidence type="ECO:0000256" key="4">
    <source>
        <dbReference type="ARBA" id="ARBA00023263"/>
    </source>
</evidence>
<evidence type="ECO:0000256" key="6">
    <source>
        <dbReference type="SAM" id="SignalP"/>
    </source>
</evidence>